<keyword evidence="12" id="KW-1185">Reference proteome</keyword>
<keyword evidence="9" id="KW-0472">Membrane</keyword>
<dbReference type="AlphaFoldDB" id="A0A081BY04"/>
<dbReference type="PANTHER" id="PTHR43065">
    <property type="entry name" value="SENSOR HISTIDINE KINASE"/>
    <property type="match status" value="1"/>
</dbReference>
<dbReference type="PRINTS" id="PR00344">
    <property type="entry name" value="BCTRLSENSOR"/>
</dbReference>
<dbReference type="EC" id="2.7.13.3" evidence="2"/>
<name>A0A081BY04_VECG1</name>
<keyword evidence="8" id="KW-0902">Two-component regulatory system</keyword>
<dbReference type="CDD" id="cd00082">
    <property type="entry name" value="HisKA"/>
    <property type="match status" value="1"/>
</dbReference>
<dbReference type="InterPro" id="IPR005467">
    <property type="entry name" value="His_kinase_dom"/>
</dbReference>
<protein>
    <recommendedName>
        <fullName evidence="2">histidine kinase</fullName>
        <ecNumber evidence="2">2.7.13.3</ecNumber>
    </recommendedName>
</protein>
<feature type="domain" description="Histidine kinase" evidence="10">
    <location>
        <begin position="258"/>
        <end position="476"/>
    </location>
</feature>
<dbReference type="PROSITE" id="PS50109">
    <property type="entry name" value="HIS_KIN"/>
    <property type="match status" value="1"/>
</dbReference>
<evidence type="ECO:0000256" key="2">
    <source>
        <dbReference type="ARBA" id="ARBA00012438"/>
    </source>
</evidence>
<dbReference type="GO" id="GO:0000155">
    <property type="term" value="F:phosphorelay sensor kinase activity"/>
    <property type="evidence" value="ECO:0007669"/>
    <property type="project" value="InterPro"/>
</dbReference>
<dbReference type="STRING" id="1499967.U27_04174"/>
<evidence type="ECO:0000313" key="11">
    <source>
        <dbReference type="EMBL" id="GAK57209.1"/>
    </source>
</evidence>
<evidence type="ECO:0000256" key="7">
    <source>
        <dbReference type="ARBA" id="ARBA00022840"/>
    </source>
</evidence>
<evidence type="ECO:0000256" key="6">
    <source>
        <dbReference type="ARBA" id="ARBA00022777"/>
    </source>
</evidence>
<keyword evidence="4" id="KW-0808">Transferase</keyword>
<dbReference type="SMART" id="SM00388">
    <property type="entry name" value="HisKA"/>
    <property type="match status" value="1"/>
</dbReference>
<evidence type="ECO:0000256" key="9">
    <source>
        <dbReference type="SAM" id="Phobius"/>
    </source>
</evidence>
<evidence type="ECO:0000313" key="12">
    <source>
        <dbReference type="Proteomes" id="UP000030661"/>
    </source>
</evidence>
<dbReference type="PANTHER" id="PTHR43065:SF10">
    <property type="entry name" value="PEROXIDE STRESS-ACTIVATED HISTIDINE KINASE MAK3"/>
    <property type="match status" value="1"/>
</dbReference>
<evidence type="ECO:0000256" key="1">
    <source>
        <dbReference type="ARBA" id="ARBA00000085"/>
    </source>
</evidence>
<evidence type="ECO:0000256" key="4">
    <source>
        <dbReference type="ARBA" id="ARBA00022679"/>
    </source>
</evidence>
<dbReference type="SUPFAM" id="SSF47384">
    <property type="entry name" value="Homodimeric domain of signal transducing histidine kinase"/>
    <property type="match status" value="1"/>
</dbReference>
<dbReference type="SUPFAM" id="SSF55874">
    <property type="entry name" value="ATPase domain of HSP90 chaperone/DNA topoisomerase II/histidine kinase"/>
    <property type="match status" value="1"/>
</dbReference>
<dbReference type="SMART" id="SM00387">
    <property type="entry name" value="HATPase_c"/>
    <property type="match status" value="1"/>
</dbReference>
<proteinExistence type="predicted"/>
<comment type="catalytic activity">
    <reaction evidence="1">
        <text>ATP + protein L-histidine = ADP + protein N-phospho-L-histidine.</text>
        <dbReference type="EC" id="2.7.13.3"/>
    </reaction>
</comment>
<dbReference type="GO" id="GO:0005524">
    <property type="term" value="F:ATP binding"/>
    <property type="evidence" value="ECO:0007669"/>
    <property type="project" value="UniProtKB-KW"/>
</dbReference>
<evidence type="ECO:0000256" key="8">
    <source>
        <dbReference type="ARBA" id="ARBA00023012"/>
    </source>
</evidence>
<organism evidence="11 12">
    <name type="scientific">Vecturithrix granuli</name>
    <dbReference type="NCBI Taxonomy" id="1499967"/>
    <lineage>
        <taxon>Bacteria</taxon>
        <taxon>Candidatus Moduliflexota</taxon>
        <taxon>Candidatus Vecturitrichia</taxon>
        <taxon>Candidatus Vecturitrichales</taxon>
        <taxon>Candidatus Vecturitrichaceae</taxon>
        <taxon>Candidatus Vecturithrix</taxon>
    </lineage>
</organism>
<dbReference type="Pfam" id="PF00512">
    <property type="entry name" value="HisKA"/>
    <property type="match status" value="1"/>
</dbReference>
<keyword evidence="7" id="KW-0067">ATP-binding</keyword>
<dbReference type="Pfam" id="PF02518">
    <property type="entry name" value="HATPase_c"/>
    <property type="match status" value="1"/>
</dbReference>
<dbReference type="EMBL" id="DF820465">
    <property type="protein sequence ID" value="GAK57209.1"/>
    <property type="molecule type" value="Genomic_DNA"/>
</dbReference>
<feature type="transmembrane region" description="Helical" evidence="9">
    <location>
        <begin position="187"/>
        <end position="208"/>
    </location>
</feature>
<dbReference type="InterPro" id="IPR036890">
    <property type="entry name" value="HATPase_C_sf"/>
</dbReference>
<evidence type="ECO:0000256" key="3">
    <source>
        <dbReference type="ARBA" id="ARBA00022553"/>
    </source>
</evidence>
<dbReference type="InterPro" id="IPR003661">
    <property type="entry name" value="HisK_dim/P_dom"/>
</dbReference>
<gene>
    <name evidence="11" type="ORF">U27_04174</name>
</gene>
<evidence type="ECO:0000259" key="10">
    <source>
        <dbReference type="PROSITE" id="PS50109"/>
    </source>
</evidence>
<keyword evidence="9" id="KW-1133">Transmembrane helix</keyword>
<keyword evidence="9" id="KW-0812">Transmembrane</keyword>
<keyword evidence="6 11" id="KW-0418">Kinase</keyword>
<dbReference type="HOGENOM" id="CLU_595376_0_0_0"/>
<dbReference type="InterPro" id="IPR004358">
    <property type="entry name" value="Sig_transdc_His_kin-like_C"/>
</dbReference>
<accession>A0A081BY04</accession>
<keyword evidence="5" id="KW-0547">Nucleotide-binding</keyword>
<dbReference type="Gene3D" id="1.10.287.130">
    <property type="match status" value="1"/>
</dbReference>
<dbReference type="Gene3D" id="3.30.565.10">
    <property type="entry name" value="Histidine kinase-like ATPase, C-terminal domain"/>
    <property type="match status" value="1"/>
</dbReference>
<reference evidence="11 12" key="1">
    <citation type="journal article" date="2015" name="PeerJ">
        <title>First genomic representation of candidate bacterial phylum KSB3 points to enhanced environmental sensing as a trigger of wastewater bulking.</title>
        <authorList>
            <person name="Sekiguchi Y."/>
            <person name="Ohashi A."/>
            <person name="Parks D.H."/>
            <person name="Yamauchi T."/>
            <person name="Tyson G.W."/>
            <person name="Hugenholtz P."/>
        </authorList>
    </citation>
    <scope>NUCLEOTIDE SEQUENCE [LARGE SCALE GENOMIC DNA]</scope>
</reference>
<keyword evidence="3" id="KW-0597">Phosphoprotein</keyword>
<dbReference type="InterPro" id="IPR036097">
    <property type="entry name" value="HisK_dim/P_sf"/>
</dbReference>
<dbReference type="Proteomes" id="UP000030661">
    <property type="component" value="Unassembled WGS sequence"/>
</dbReference>
<feature type="transmembrane region" description="Helical" evidence="9">
    <location>
        <begin position="17"/>
        <end position="36"/>
    </location>
</feature>
<evidence type="ECO:0000256" key="5">
    <source>
        <dbReference type="ARBA" id="ARBA00022741"/>
    </source>
</evidence>
<dbReference type="eggNOG" id="COG4191">
    <property type="taxonomic scope" value="Bacteria"/>
</dbReference>
<dbReference type="InterPro" id="IPR003594">
    <property type="entry name" value="HATPase_dom"/>
</dbReference>
<sequence>MKLTDLAQQFSQTWKRLIVIVLLTLIFGSLLTYLVSQKRYAQSLEKERFAHWTEMEIFHQELLNVWEQCDASENACMMQQKQITLMMEAWFQTSPWLFRLLLLNPDGTVIAGKERQEFTEQWQEVFSSSSYRVVNYSQRGKMEESDLIEKIHILQLPLAGSHAPAGFLRGEFWVNETNKVYIQVVRVTFRIILFTTGMMILGGVFLILGRVSQHISEKQQQVEAYALTLEQVNYNLRRTKKELYISEKLASLGYLAAGIAHEIGNPLGAVLGYVELLQKNQLDSAKTKDILGRTEREVQRIRQIIQELMTFSRPNSLHLEKVDVNFLLRKILSQLPAHQEKSITMRVQLTEFPLFAEADAHKLQTAFLNILGNARDAIASEGEIRIATSRRIRETSTMLEGSEVIAIEFADNGEGIPEEHLSKIFDPFFTTKDPGSGMGLGLSLCHRIIESFHGEIEVRSTLGQGTTVTIFLPPFRKNTQGQAYESI</sequence>